<dbReference type="AlphaFoldDB" id="A0A2Z6UQX4"/>
<name>A0A2Z6UQX4_MICAE</name>
<keyword evidence="1" id="KW-0472">Membrane</keyword>
<sequence>MVEIQTYIKNLRLGFTTFLVMYNVMYILQLAMVSKIRQQIYIFVFHN</sequence>
<feature type="transmembrane region" description="Helical" evidence="1">
    <location>
        <begin position="12"/>
        <end position="33"/>
    </location>
</feature>
<dbReference type="Proteomes" id="UP000248272">
    <property type="component" value="Unassembled WGS sequence"/>
</dbReference>
<keyword evidence="1" id="KW-0812">Transmembrane</keyword>
<reference evidence="2 3" key="1">
    <citation type="journal article" date="2018" name="Front. Microbiol.">
        <title>Adaptation of the Freshwater Bloom-Forming Cyanobacterium Microcystis aeruginosa to Brackish Water Is Driven by Recent Horizontal Transfer of Sucrose Genes.</title>
        <authorList>
            <person name="Tanabe Y."/>
            <person name="Hodoki Y."/>
            <person name="Sano T."/>
            <person name="Tada K."/>
            <person name="Watanabe M.M."/>
        </authorList>
    </citation>
    <scope>NUCLEOTIDE SEQUENCE [LARGE SCALE GENOMIC DNA]</scope>
    <source>
        <strain evidence="2 3">Sj</strain>
    </source>
</reference>
<evidence type="ECO:0000256" key="1">
    <source>
        <dbReference type="SAM" id="Phobius"/>
    </source>
</evidence>
<protein>
    <submittedName>
        <fullName evidence="2">Uncharacterized protein</fullName>
    </submittedName>
</protein>
<keyword evidence="1" id="KW-1133">Transmembrane helix</keyword>
<evidence type="ECO:0000313" key="2">
    <source>
        <dbReference type="EMBL" id="GBL10556.1"/>
    </source>
</evidence>
<accession>A0A2Z6UQX4</accession>
<dbReference type="EMBL" id="BDSG01000042">
    <property type="protein sequence ID" value="GBL10556.1"/>
    <property type="molecule type" value="Genomic_DNA"/>
</dbReference>
<proteinExistence type="predicted"/>
<evidence type="ECO:0000313" key="3">
    <source>
        <dbReference type="Proteomes" id="UP000248272"/>
    </source>
</evidence>
<gene>
    <name evidence="2" type="ORF">MSj_02048</name>
</gene>
<organism evidence="2 3">
    <name type="scientific">Microcystis aeruginosa Sj</name>
    <dbReference type="NCBI Taxonomy" id="1979544"/>
    <lineage>
        <taxon>Bacteria</taxon>
        <taxon>Bacillati</taxon>
        <taxon>Cyanobacteriota</taxon>
        <taxon>Cyanophyceae</taxon>
        <taxon>Oscillatoriophycideae</taxon>
        <taxon>Chroococcales</taxon>
        <taxon>Microcystaceae</taxon>
        <taxon>Microcystis</taxon>
    </lineage>
</organism>
<comment type="caution">
    <text evidence="2">The sequence shown here is derived from an EMBL/GenBank/DDBJ whole genome shotgun (WGS) entry which is preliminary data.</text>
</comment>